<dbReference type="GO" id="GO:0030170">
    <property type="term" value="F:pyridoxal phosphate binding"/>
    <property type="evidence" value="ECO:0007669"/>
    <property type="project" value="TreeGrafter"/>
</dbReference>
<proteinExistence type="inferred from homology"/>
<dbReference type="Gene3D" id="3.40.640.10">
    <property type="entry name" value="Type I PLP-dependent aspartate aminotransferase-like (Major domain)"/>
    <property type="match status" value="1"/>
</dbReference>
<dbReference type="Pfam" id="PF01041">
    <property type="entry name" value="DegT_DnrJ_EryC1"/>
    <property type="match status" value="1"/>
</dbReference>
<dbReference type="InterPro" id="IPR015421">
    <property type="entry name" value="PyrdxlP-dep_Trfase_major"/>
</dbReference>
<accession>A0A4P9K980</accession>
<dbReference type="EMBL" id="CP040602">
    <property type="protein sequence ID" value="QCU91020.1"/>
    <property type="molecule type" value="Genomic_DNA"/>
</dbReference>
<dbReference type="AlphaFoldDB" id="A0A4P9K980"/>
<comment type="similarity">
    <text evidence="2 5">Belongs to the DegT/DnrJ/EryC1 family.</text>
</comment>
<dbReference type="KEGG" id="thig:FE785_10505"/>
<evidence type="ECO:0000256" key="2">
    <source>
        <dbReference type="ARBA" id="ARBA00037999"/>
    </source>
</evidence>
<keyword evidence="7" id="KW-1185">Reference proteome</keyword>
<feature type="modified residue" description="N6-(pyridoxal phosphate)lysine" evidence="4">
    <location>
        <position position="186"/>
    </location>
</feature>
<gene>
    <name evidence="6" type="ORF">FE785_10505</name>
</gene>
<dbReference type="InterPro" id="IPR015422">
    <property type="entry name" value="PyrdxlP-dep_Trfase_small"/>
</dbReference>
<dbReference type="GO" id="GO:0008483">
    <property type="term" value="F:transaminase activity"/>
    <property type="evidence" value="ECO:0007669"/>
    <property type="project" value="UniProtKB-KW"/>
</dbReference>
<dbReference type="InterPro" id="IPR015424">
    <property type="entry name" value="PyrdxlP-dep_Trfase"/>
</dbReference>
<evidence type="ECO:0000256" key="3">
    <source>
        <dbReference type="PIRSR" id="PIRSR000390-1"/>
    </source>
</evidence>
<dbReference type="OrthoDB" id="9804264at2"/>
<dbReference type="InterPro" id="IPR000653">
    <property type="entry name" value="DegT/StrS_aminotransferase"/>
</dbReference>
<evidence type="ECO:0000256" key="4">
    <source>
        <dbReference type="PIRSR" id="PIRSR000390-2"/>
    </source>
</evidence>
<dbReference type="PANTHER" id="PTHR30244:SF34">
    <property type="entry name" value="DTDP-4-AMINO-4,6-DIDEOXYGALACTOSE TRANSAMINASE"/>
    <property type="match status" value="1"/>
</dbReference>
<reference evidence="6 7" key="1">
    <citation type="submission" date="2019-05" db="EMBL/GenBank/DDBJ databases">
        <title>Thiomicrorhabdus sediminis sp. nov, a novel sulfur-oxidizing bacterium isolated from coastal sediment.</title>
        <authorList>
            <person name="Liu X."/>
        </authorList>
    </citation>
    <scope>NUCLEOTIDE SEQUENCE [LARGE SCALE GENOMIC DNA]</scope>
    <source>
        <strain evidence="6 7">G1</strain>
    </source>
</reference>
<dbReference type="Gene3D" id="3.90.1150.10">
    <property type="entry name" value="Aspartate Aminotransferase, domain 1"/>
    <property type="match status" value="1"/>
</dbReference>
<evidence type="ECO:0000256" key="1">
    <source>
        <dbReference type="ARBA" id="ARBA00022898"/>
    </source>
</evidence>
<dbReference type="PANTHER" id="PTHR30244">
    <property type="entry name" value="TRANSAMINASE"/>
    <property type="match status" value="1"/>
</dbReference>
<evidence type="ECO:0000313" key="6">
    <source>
        <dbReference type="EMBL" id="QCU91020.1"/>
    </source>
</evidence>
<sequence>MPGFELFDETEKQQIDEVMEKGFTFRYNFDGMRNDVWKARELENMICETLDIKHAHLVSSGTTALTTALAAAGIGAGDEVIVPPFTFVASVEAIVLAGAIPVFAEIDETLTLSPAGIEAVITPKTKAVNFVHMCGSMGHMDEIKAICDKHNLVLLEDACQATGATYKGKALGSIGQVGTFSFDSVKTISCGEGGAVLTNDESIYNNAHMYSDHGHDHIGMDRGAESHPIMGSNYRISEMNAAVGVAQWKKLDRILEIQRRNKKALKDALAQYPEVSFRVLPDEAGDNAGFLSIMLPTEARAQEVTKALGEAGVPAVFYWYGNNWHYLKNWKHIHEMKSCAKLPIDLVADRPDYNNVQTPQSDAIMSRTISMLIQLSWSEQDIQSRIDAFAKVFKK</sequence>
<dbReference type="GO" id="GO:0000271">
    <property type="term" value="P:polysaccharide biosynthetic process"/>
    <property type="evidence" value="ECO:0007669"/>
    <property type="project" value="TreeGrafter"/>
</dbReference>
<organism evidence="6 7">
    <name type="scientific">Thiomicrorhabdus sediminis</name>
    <dbReference type="NCBI Taxonomy" id="2580412"/>
    <lineage>
        <taxon>Bacteria</taxon>
        <taxon>Pseudomonadati</taxon>
        <taxon>Pseudomonadota</taxon>
        <taxon>Gammaproteobacteria</taxon>
        <taxon>Thiotrichales</taxon>
        <taxon>Piscirickettsiaceae</taxon>
        <taxon>Thiomicrorhabdus</taxon>
    </lineage>
</organism>
<name>A0A4P9K980_9GAMM</name>
<dbReference type="Proteomes" id="UP000304864">
    <property type="component" value="Chromosome"/>
</dbReference>
<protein>
    <submittedName>
        <fullName evidence="6">DegT/DnrJ/EryC1/StrS family aminotransferase</fullName>
    </submittedName>
</protein>
<dbReference type="RefSeq" id="WP_138565694.1">
    <property type="nucleotide sequence ID" value="NZ_CP040602.1"/>
</dbReference>
<dbReference type="CDD" id="cd00616">
    <property type="entry name" value="AHBA_syn"/>
    <property type="match status" value="1"/>
</dbReference>
<evidence type="ECO:0000256" key="5">
    <source>
        <dbReference type="RuleBase" id="RU004508"/>
    </source>
</evidence>
<keyword evidence="6" id="KW-0032">Aminotransferase</keyword>
<evidence type="ECO:0000313" key="7">
    <source>
        <dbReference type="Proteomes" id="UP000304864"/>
    </source>
</evidence>
<dbReference type="SUPFAM" id="SSF53383">
    <property type="entry name" value="PLP-dependent transferases"/>
    <property type="match status" value="1"/>
</dbReference>
<dbReference type="PIRSF" id="PIRSF000390">
    <property type="entry name" value="PLP_StrS"/>
    <property type="match status" value="1"/>
</dbReference>
<keyword evidence="1 4" id="KW-0663">Pyridoxal phosphate</keyword>
<keyword evidence="6" id="KW-0808">Transferase</keyword>
<feature type="active site" description="Proton acceptor" evidence="3">
    <location>
        <position position="186"/>
    </location>
</feature>